<dbReference type="EMBL" id="MF133496">
    <property type="protein sequence ID" value="ASO64386.1"/>
    <property type="molecule type" value="Genomic_DNA"/>
</dbReference>
<feature type="modified residue" description="4-aspartylphosphate" evidence="6">
    <location>
        <position position="499"/>
    </location>
</feature>
<organism evidence="11">
    <name type="scientific">Klebsiella pneumoniae</name>
    <dbReference type="NCBI Taxonomy" id="573"/>
    <lineage>
        <taxon>Bacteria</taxon>
        <taxon>Pseudomonadati</taxon>
        <taxon>Pseudomonadota</taxon>
        <taxon>Gammaproteobacteria</taxon>
        <taxon>Enterobacterales</taxon>
        <taxon>Enterobacteriaceae</taxon>
        <taxon>Klebsiella/Raoultella group</taxon>
        <taxon>Klebsiella</taxon>
        <taxon>Klebsiella pneumoniae complex</taxon>
    </lineage>
</organism>
<dbReference type="CDD" id="cd17546">
    <property type="entry name" value="REC_hyHK_CKI1_RcsC-like"/>
    <property type="match status" value="1"/>
</dbReference>
<dbReference type="InterPro" id="IPR003661">
    <property type="entry name" value="HisK_dim/P_dom"/>
</dbReference>
<dbReference type="EMBL" id="QRCF01000030">
    <property type="protein sequence ID" value="RDT87059.1"/>
    <property type="molecule type" value="Genomic_DNA"/>
</dbReference>
<keyword evidence="8" id="KW-1133">Transmembrane helix</keyword>
<keyword evidence="3 6" id="KW-0597">Phosphoprotein</keyword>
<evidence type="ECO:0000256" key="4">
    <source>
        <dbReference type="ARBA" id="ARBA00022679"/>
    </source>
</evidence>
<keyword evidence="5 11" id="KW-0418">Kinase</keyword>
<geneLocation type="plasmid" evidence="11">
    <name>p675920-2</name>
</geneLocation>
<dbReference type="SMART" id="SM00448">
    <property type="entry name" value="REC"/>
    <property type="match status" value="1"/>
</dbReference>
<dbReference type="CDD" id="cd00082">
    <property type="entry name" value="HisKA"/>
    <property type="match status" value="1"/>
</dbReference>
<evidence type="ECO:0000259" key="10">
    <source>
        <dbReference type="PROSITE" id="PS50110"/>
    </source>
</evidence>
<dbReference type="PROSITE" id="PS50110">
    <property type="entry name" value="RESPONSE_REGULATORY"/>
    <property type="match status" value="1"/>
</dbReference>
<keyword evidence="11" id="KW-0614">Plasmid</keyword>
<dbReference type="EC" id="2.7.13.3" evidence="2"/>
<dbReference type="InterPro" id="IPR001789">
    <property type="entry name" value="Sig_transdc_resp-reg_receiver"/>
</dbReference>
<feature type="coiled-coil region" evidence="7">
    <location>
        <begin position="240"/>
        <end position="270"/>
    </location>
</feature>
<dbReference type="InterPro" id="IPR036097">
    <property type="entry name" value="HisK_dim/P_sf"/>
</dbReference>
<dbReference type="PROSITE" id="PS50109">
    <property type="entry name" value="HIS_KIN"/>
    <property type="match status" value="1"/>
</dbReference>
<dbReference type="RefSeq" id="WP_032440570.1">
    <property type="nucleotide sequence ID" value="NZ_AP022370.1"/>
</dbReference>
<dbReference type="SMART" id="SM00388">
    <property type="entry name" value="HisKA"/>
    <property type="match status" value="1"/>
</dbReference>
<name>A0A221ZPD2_KLEPN</name>
<sequence length="564" mass="63261">MKKKFLILLSGMAVTLTFVVSTIVRYDSMLSDKSFYAISGTQENYAWAIAKFSIQLSEFYSLVKSEDKDMDKIRLKLDILYSRIHVIRARSESTEPLYNQEGYKQIIDSIYYKIKAVDSYINTPNPNIEKVIELVNKIEPDSKSLNNIADHAEVNQRTKALEDFKEKRQSLIILLAIVTVLIFAMFIIVAFQLYKTNKLLEAEKAAFNNKNAFLGALGHELKTSLQAITSSIEIISLKNSELDSKHIERLENAAKRMENQMKDLAEFAKVDNGNIVVNNISFNLAKLIKDTVSECESISNKHSIDIRIGNISDSHIISDPFRIAQITENLVTNAIKYTDKGHITINAFLEGDRTLVIEVEDTGRGIPKDKLKSIFLPFIRVADGVKVPGFGMGLAIVMGVVKTMNGRISVKSELGLGSLFRITLPVKKSTKEELAISDVIRNEGFTANDLSILIIDDDELVCESLASILQGIFQVEYTSSPERALEKLRRKPYDLVLSDLQMPIMNGDELYMAVKTGSGPNTQTPFIFISAYSSESPVDGVELLTKPVRLNDIRKSIEKIYSDK</sequence>
<dbReference type="Pfam" id="PF00072">
    <property type="entry name" value="Response_reg"/>
    <property type="match status" value="1"/>
</dbReference>
<gene>
    <name evidence="12" type="ORF">DW286_22325</name>
</gene>
<feature type="transmembrane region" description="Helical" evidence="8">
    <location>
        <begin position="171"/>
        <end position="194"/>
    </location>
</feature>
<dbReference type="InterPro" id="IPR036890">
    <property type="entry name" value="HATPase_C_sf"/>
</dbReference>
<dbReference type="SUPFAM" id="SSF52172">
    <property type="entry name" value="CheY-like"/>
    <property type="match status" value="1"/>
</dbReference>
<comment type="catalytic activity">
    <reaction evidence="1">
        <text>ATP + protein L-histidine = ADP + protein N-phospho-L-histidine.</text>
        <dbReference type="EC" id="2.7.13.3"/>
    </reaction>
</comment>
<evidence type="ECO:0000256" key="6">
    <source>
        <dbReference type="PROSITE-ProRule" id="PRU00169"/>
    </source>
</evidence>
<evidence type="ECO:0000256" key="1">
    <source>
        <dbReference type="ARBA" id="ARBA00000085"/>
    </source>
</evidence>
<evidence type="ECO:0000313" key="11">
    <source>
        <dbReference type="EMBL" id="ASO64386.1"/>
    </source>
</evidence>
<dbReference type="PANTHER" id="PTHR43047:SF72">
    <property type="entry name" value="OSMOSENSING HISTIDINE PROTEIN KINASE SLN1"/>
    <property type="match status" value="1"/>
</dbReference>
<dbReference type="InterPro" id="IPR003594">
    <property type="entry name" value="HATPase_dom"/>
</dbReference>
<dbReference type="InterPro" id="IPR004358">
    <property type="entry name" value="Sig_transdc_His_kin-like_C"/>
</dbReference>
<dbReference type="InterPro" id="IPR011006">
    <property type="entry name" value="CheY-like_superfamily"/>
</dbReference>
<evidence type="ECO:0000313" key="12">
    <source>
        <dbReference type="EMBL" id="RDT87059.1"/>
    </source>
</evidence>
<evidence type="ECO:0000256" key="2">
    <source>
        <dbReference type="ARBA" id="ARBA00012438"/>
    </source>
</evidence>
<dbReference type="GO" id="GO:0009927">
    <property type="term" value="F:histidine phosphotransfer kinase activity"/>
    <property type="evidence" value="ECO:0007669"/>
    <property type="project" value="TreeGrafter"/>
</dbReference>
<reference evidence="12" key="2">
    <citation type="submission" date="2018-07" db="EMBL/GenBank/DDBJ databases">
        <title>Draft genome sequence of Klebsiella pneumoniae K293.</title>
        <authorList>
            <person name="He F."/>
        </authorList>
    </citation>
    <scope>NUCLEOTIDE SEQUENCE</scope>
    <source>
        <strain evidence="12">K293</strain>
    </source>
</reference>
<dbReference type="Gene3D" id="3.30.565.10">
    <property type="entry name" value="Histidine kinase-like ATPase, C-terminal domain"/>
    <property type="match status" value="1"/>
</dbReference>
<dbReference type="Gene3D" id="3.40.50.2300">
    <property type="match status" value="1"/>
</dbReference>
<dbReference type="SUPFAM" id="SSF47384">
    <property type="entry name" value="Homodimeric domain of signal transducing histidine kinase"/>
    <property type="match status" value="1"/>
</dbReference>
<proteinExistence type="predicted"/>
<evidence type="ECO:0000256" key="8">
    <source>
        <dbReference type="SAM" id="Phobius"/>
    </source>
</evidence>
<keyword evidence="4" id="KW-0808">Transferase</keyword>
<dbReference type="AlphaFoldDB" id="A0A221ZPD2"/>
<dbReference type="Pfam" id="PF00512">
    <property type="entry name" value="HisKA"/>
    <property type="match status" value="1"/>
</dbReference>
<protein>
    <recommendedName>
        <fullName evidence="2">histidine kinase</fullName>
        <ecNumber evidence="2">2.7.13.3</ecNumber>
    </recommendedName>
</protein>
<dbReference type="Gene3D" id="1.10.287.130">
    <property type="match status" value="1"/>
</dbReference>
<evidence type="ECO:0000256" key="5">
    <source>
        <dbReference type="ARBA" id="ARBA00022777"/>
    </source>
</evidence>
<keyword evidence="8" id="KW-0472">Membrane</keyword>
<evidence type="ECO:0000256" key="3">
    <source>
        <dbReference type="ARBA" id="ARBA00022553"/>
    </source>
</evidence>
<evidence type="ECO:0000256" key="7">
    <source>
        <dbReference type="SAM" id="Coils"/>
    </source>
</evidence>
<keyword evidence="8" id="KW-0812">Transmembrane</keyword>
<reference evidence="11" key="1">
    <citation type="submission" date="2017-05" db="EMBL/GenBank/DDBJ databases">
        <title>Complete sequence of p675920-1.</title>
        <authorList>
            <person name="Feng J."/>
            <person name="Zhou D."/>
        </authorList>
    </citation>
    <scope>NUCLEOTIDE SEQUENCE</scope>
    <source>
        <strain evidence="11">675920</strain>
        <plasmid evidence="11">p675920-2</plasmid>
    </source>
</reference>
<keyword evidence="7" id="KW-0175">Coiled coil</keyword>
<evidence type="ECO:0000259" key="9">
    <source>
        <dbReference type="PROSITE" id="PS50109"/>
    </source>
</evidence>
<dbReference type="SMART" id="SM00387">
    <property type="entry name" value="HATPase_c"/>
    <property type="match status" value="1"/>
</dbReference>
<dbReference type="GeneID" id="99810550"/>
<dbReference type="PANTHER" id="PTHR43047">
    <property type="entry name" value="TWO-COMPONENT HISTIDINE PROTEIN KINASE"/>
    <property type="match status" value="1"/>
</dbReference>
<dbReference type="GO" id="GO:0000155">
    <property type="term" value="F:phosphorelay sensor kinase activity"/>
    <property type="evidence" value="ECO:0007669"/>
    <property type="project" value="InterPro"/>
</dbReference>
<feature type="domain" description="Histidine kinase" evidence="9">
    <location>
        <begin position="216"/>
        <end position="428"/>
    </location>
</feature>
<dbReference type="InterPro" id="IPR005467">
    <property type="entry name" value="His_kinase_dom"/>
</dbReference>
<accession>A0A221ZPD2</accession>
<dbReference type="SUPFAM" id="SSF55874">
    <property type="entry name" value="ATPase domain of HSP90 chaperone/DNA topoisomerase II/histidine kinase"/>
    <property type="match status" value="1"/>
</dbReference>
<dbReference type="Proteomes" id="UP000254657">
    <property type="component" value="Unassembled WGS sequence"/>
</dbReference>
<dbReference type="Pfam" id="PF02518">
    <property type="entry name" value="HATPase_c"/>
    <property type="match status" value="1"/>
</dbReference>
<dbReference type="GO" id="GO:0005886">
    <property type="term" value="C:plasma membrane"/>
    <property type="evidence" value="ECO:0007669"/>
    <property type="project" value="TreeGrafter"/>
</dbReference>
<dbReference type="PRINTS" id="PR00344">
    <property type="entry name" value="BCTRLSENSOR"/>
</dbReference>
<feature type="domain" description="Response regulatory" evidence="10">
    <location>
        <begin position="451"/>
        <end position="561"/>
    </location>
</feature>